<organism evidence="2">
    <name type="scientific">Clastoptera arizonana</name>
    <name type="common">Arizona spittle bug</name>
    <dbReference type="NCBI Taxonomy" id="38151"/>
    <lineage>
        <taxon>Eukaryota</taxon>
        <taxon>Metazoa</taxon>
        <taxon>Ecdysozoa</taxon>
        <taxon>Arthropoda</taxon>
        <taxon>Hexapoda</taxon>
        <taxon>Insecta</taxon>
        <taxon>Pterygota</taxon>
        <taxon>Neoptera</taxon>
        <taxon>Paraneoptera</taxon>
        <taxon>Hemiptera</taxon>
        <taxon>Auchenorrhyncha</taxon>
        <taxon>Cercopoidea</taxon>
        <taxon>Clastopteridae</taxon>
        <taxon>Clastoptera</taxon>
    </lineage>
</organism>
<dbReference type="PANTHER" id="PTHR11071">
    <property type="entry name" value="PEPTIDYL-PROLYL CIS-TRANS ISOMERASE"/>
    <property type="match status" value="1"/>
</dbReference>
<proteinExistence type="predicted"/>
<dbReference type="GO" id="GO:0003755">
    <property type="term" value="F:peptidyl-prolyl cis-trans isomerase activity"/>
    <property type="evidence" value="ECO:0007669"/>
    <property type="project" value="InterPro"/>
</dbReference>
<dbReference type="PANTHER" id="PTHR11071:SF561">
    <property type="entry name" value="PEPTIDYL-PROLYL CIS-TRANS ISOMERASE D-RELATED"/>
    <property type="match status" value="1"/>
</dbReference>
<dbReference type="GO" id="GO:0005737">
    <property type="term" value="C:cytoplasm"/>
    <property type="evidence" value="ECO:0007669"/>
    <property type="project" value="TreeGrafter"/>
</dbReference>
<evidence type="ECO:0000259" key="1">
    <source>
        <dbReference type="PROSITE" id="PS50072"/>
    </source>
</evidence>
<dbReference type="InterPro" id="IPR029000">
    <property type="entry name" value="Cyclophilin-like_dom_sf"/>
</dbReference>
<protein>
    <recommendedName>
        <fullName evidence="1">PPIase cyclophilin-type domain-containing protein</fullName>
    </recommendedName>
</protein>
<dbReference type="InterPro" id="IPR002130">
    <property type="entry name" value="Cyclophilin-type_PPIase_dom"/>
</dbReference>
<dbReference type="AlphaFoldDB" id="A0A1B6E5N8"/>
<sequence length="571" mass="65773">MSIQDINFKSCLEVEVFGLVTSVPYQRVKFVLNKLCKHYPKSFVAKKIVGLLEVKWTEYLSSMQRNIGGLVWSVVCPVVVLINGNFFGSDEEFLRLINSKFSLNIPSCTALNNFANRDHTEILNKNSKRTYVFFEIQLGVRYIGRLVFELYSDLLPNTCERFTRLCQKNQTEGSYFGTKIYRVCKSGWCQGGKIPGIDKTKFPDENYGVSHDQQGIISMTNNGINSNTTEFFVTFQPMQWMDYYFVAFGQLVEGITVLREIENCCCTYETPRQEIIIIDCGILPVGSELQKLKYKLFIDKKNPALKNLERYPIKSTEFIMKMLIDELYEKLPDDPTEFFIAMIFKAIWDRLPTPDVPDVRDASSLYYLDNRYTAGLYSLQSQLTRDILLEYKISRPKGSYHQELIDFVISFVQKRQKQNRISESFEENEFVDQHDLENIYKTAVALVNDIKNMSIEYIINNARTIATKIVSEIIEAAKEHLQKIKGSNVDSDTSITNFEDIVSNQSNLEPIFSDDFDNLQGEETLPEDIDKTSQTLSLNDNNFDDSIMKNVANDDIDKTSQTLSLNDNNFD</sequence>
<dbReference type="Gene3D" id="2.40.100.10">
    <property type="entry name" value="Cyclophilin-like"/>
    <property type="match status" value="1"/>
</dbReference>
<dbReference type="PROSITE" id="PS50072">
    <property type="entry name" value="CSA_PPIASE_2"/>
    <property type="match status" value="1"/>
</dbReference>
<evidence type="ECO:0000313" key="2">
    <source>
        <dbReference type="EMBL" id="JAS33241.1"/>
    </source>
</evidence>
<dbReference type="EMBL" id="GEDC01004057">
    <property type="protein sequence ID" value="JAS33241.1"/>
    <property type="molecule type" value="Transcribed_RNA"/>
</dbReference>
<reference evidence="2" key="1">
    <citation type="submission" date="2015-12" db="EMBL/GenBank/DDBJ databases">
        <title>De novo transcriptome assembly of four potential Pierce s Disease insect vectors from Arizona vineyards.</title>
        <authorList>
            <person name="Tassone E.E."/>
        </authorList>
    </citation>
    <scope>NUCLEOTIDE SEQUENCE</scope>
</reference>
<name>A0A1B6E5N8_9HEMI</name>
<feature type="non-terminal residue" evidence="2">
    <location>
        <position position="571"/>
    </location>
</feature>
<accession>A0A1B6E5N8</accession>
<dbReference type="Pfam" id="PF00160">
    <property type="entry name" value="Pro_isomerase"/>
    <property type="match status" value="1"/>
</dbReference>
<dbReference type="PRINTS" id="PR00153">
    <property type="entry name" value="CSAPPISMRASE"/>
</dbReference>
<dbReference type="SUPFAM" id="SSF50891">
    <property type="entry name" value="Cyclophilin-like"/>
    <property type="match status" value="1"/>
</dbReference>
<feature type="domain" description="PPIase cyclophilin-type" evidence="1">
    <location>
        <begin position="133"/>
        <end position="282"/>
    </location>
</feature>
<gene>
    <name evidence="2" type="ORF">g.7388</name>
</gene>